<evidence type="ECO:0000259" key="3">
    <source>
        <dbReference type="Pfam" id="PF03372"/>
    </source>
</evidence>
<evidence type="ECO:0000256" key="2">
    <source>
        <dbReference type="ARBA" id="ARBA00022801"/>
    </source>
</evidence>
<protein>
    <recommendedName>
        <fullName evidence="3">Endonuclease/exonuclease/phosphatase domain-containing protein</fullName>
    </recommendedName>
</protein>
<organism evidence="4 5">
    <name type="scientific">Galerina marginata (strain CBS 339.88)</name>
    <dbReference type="NCBI Taxonomy" id="685588"/>
    <lineage>
        <taxon>Eukaryota</taxon>
        <taxon>Fungi</taxon>
        <taxon>Dikarya</taxon>
        <taxon>Basidiomycota</taxon>
        <taxon>Agaricomycotina</taxon>
        <taxon>Agaricomycetes</taxon>
        <taxon>Agaricomycetidae</taxon>
        <taxon>Agaricales</taxon>
        <taxon>Agaricineae</taxon>
        <taxon>Strophariaceae</taxon>
        <taxon>Galerina</taxon>
    </lineage>
</organism>
<dbReference type="GO" id="GO:0006139">
    <property type="term" value="P:nucleobase-containing compound metabolic process"/>
    <property type="evidence" value="ECO:0007669"/>
    <property type="project" value="UniProtKB-ARBA"/>
</dbReference>
<keyword evidence="2" id="KW-0378">Hydrolase</keyword>
<dbReference type="InterPro" id="IPR036691">
    <property type="entry name" value="Endo/exonu/phosph_ase_sf"/>
</dbReference>
<sequence length="433" mass="48839">MESHKKYELTPAQLALAKSRKEKKERLAAEALAKLHSTELLSRPWLGLPVENPKIRNHRAKVFTWNLLAQCLIRRELFPTSDCLKAGQRESLIHEEICRQNADILCLQEVDRLEKLLPMLEKAGYSPHYASGRGKLHGCLIAFKNDLYSMIAEKVIFYDDLSVDIPKSTRFASSFKTRNIGYMIALRSKVDETEGAVVATTHLFWHPRYTYERIRQAGMLLREVTAFRRDLSVDRWPCIIAGDFNFSPIDPAYSLITGDSLLPSQEDTISPSLVVHASLDPTVMENAPTPPAAEDESEDDPDRVITNARPATIDDGLLTIPELVDWFSKLPTPRSAYNDGLHEARKHDNNLPTYGTRVALTPGRRGSDEPEYTSYTHFWQSVLDYIFFLDSAERPISVVGLLTPLKSPDLAPGLPQKRVSGSDHTCLVAELTW</sequence>
<name>A0A067TYL9_GALM3</name>
<dbReference type="Pfam" id="PF03372">
    <property type="entry name" value="Exo_endo_phos"/>
    <property type="match status" value="1"/>
</dbReference>
<dbReference type="InterPro" id="IPR050410">
    <property type="entry name" value="CCR4/nocturin_mRNA_transcr"/>
</dbReference>
<dbReference type="Gene3D" id="3.60.10.10">
    <property type="entry name" value="Endonuclease/exonuclease/phosphatase"/>
    <property type="match status" value="1"/>
</dbReference>
<dbReference type="AlphaFoldDB" id="A0A067TYL9"/>
<accession>A0A067TYL9</accession>
<reference evidence="5" key="1">
    <citation type="journal article" date="2014" name="Proc. Natl. Acad. Sci. U.S.A.">
        <title>Extensive sampling of basidiomycete genomes demonstrates inadequacy of the white-rot/brown-rot paradigm for wood decay fungi.</title>
        <authorList>
            <person name="Riley R."/>
            <person name="Salamov A.A."/>
            <person name="Brown D.W."/>
            <person name="Nagy L.G."/>
            <person name="Floudas D."/>
            <person name="Held B.W."/>
            <person name="Levasseur A."/>
            <person name="Lombard V."/>
            <person name="Morin E."/>
            <person name="Otillar R."/>
            <person name="Lindquist E.A."/>
            <person name="Sun H."/>
            <person name="LaButti K.M."/>
            <person name="Schmutz J."/>
            <person name="Jabbour D."/>
            <person name="Luo H."/>
            <person name="Baker S.E."/>
            <person name="Pisabarro A.G."/>
            <person name="Walton J.D."/>
            <person name="Blanchette R.A."/>
            <person name="Henrissat B."/>
            <person name="Martin F."/>
            <person name="Cullen D."/>
            <person name="Hibbett D.S."/>
            <person name="Grigoriev I.V."/>
        </authorList>
    </citation>
    <scope>NUCLEOTIDE SEQUENCE [LARGE SCALE GENOMIC DNA]</scope>
    <source>
        <strain evidence="5">CBS 339.88</strain>
    </source>
</reference>
<gene>
    <name evidence="4" type="ORF">GALMADRAFT_83454</name>
</gene>
<comment type="similarity">
    <text evidence="1">Belongs to the CCR4/nocturin family.</text>
</comment>
<dbReference type="EMBL" id="KL142367">
    <property type="protein sequence ID" value="KDR85084.1"/>
    <property type="molecule type" value="Genomic_DNA"/>
</dbReference>
<dbReference type="PANTHER" id="PTHR12121:SF45">
    <property type="entry name" value="NOCTURNIN"/>
    <property type="match status" value="1"/>
</dbReference>
<feature type="domain" description="Endonuclease/exonuclease/phosphatase" evidence="3">
    <location>
        <begin position="64"/>
        <end position="424"/>
    </location>
</feature>
<dbReference type="HOGENOM" id="CLU_034867_1_0_1"/>
<evidence type="ECO:0000313" key="4">
    <source>
        <dbReference type="EMBL" id="KDR85084.1"/>
    </source>
</evidence>
<dbReference type="Proteomes" id="UP000027222">
    <property type="component" value="Unassembled WGS sequence"/>
</dbReference>
<dbReference type="InterPro" id="IPR005135">
    <property type="entry name" value="Endo/exonuclease/phosphatase"/>
</dbReference>
<keyword evidence="5" id="KW-1185">Reference proteome</keyword>
<dbReference type="PANTHER" id="PTHR12121">
    <property type="entry name" value="CARBON CATABOLITE REPRESSOR PROTEIN 4"/>
    <property type="match status" value="1"/>
</dbReference>
<dbReference type="GO" id="GO:0000175">
    <property type="term" value="F:3'-5'-RNA exonuclease activity"/>
    <property type="evidence" value="ECO:0007669"/>
    <property type="project" value="TreeGrafter"/>
</dbReference>
<dbReference type="OrthoDB" id="428734at2759"/>
<evidence type="ECO:0000313" key="5">
    <source>
        <dbReference type="Proteomes" id="UP000027222"/>
    </source>
</evidence>
<evidence type="ECO:0000256" key="1">
    <source>
        <dbReference type="ARBA" id="ARBA00010774"/>
    </source>
</evidence>
<dbReference type="SUPFAM" id="SSF56219">
    <property type="entry name" value="DNase I-like"/>
    <property type="match status" value="1"/>
</dbReference>
<proteinExistence type="inferred from homology"/>